<dbReference type="AlphaFoldDB" id="A0A3P5ZX25"/>
<evidence type="ECO:0000256" key="1">
    <source>
        <dbReference type="SAM" id="Phobius"/>
    </source>
</evidence>
<accession>A0A3P5ZX25</accession>
<evidence type="ECO:0000313" key="2">
    <source>
        <dbReference type="EMBL" id="VDC79914.1"/>
    </source>
</evidence>
<keyword evidence="1" id="KW-0812">Transmembrane</keyword>
<name>A0A3P5ZX25_BRACM</name>
<sequence length="114" mass="12725">MVVVLVEVAMRVVVLIRVVDTCRLKTLEVVTLLMVLLGMVLVMVMAATVLVTAVLEGTRIQLVRHTGIQLVSLELGLEVVQEVHGEDKLQRVTVMWDMEMLLLRGLVVRVPVQQ</sequence>
<proteinExistence type="predicted"/>
<gene>
    <name evidence="2" type="ORF">BRAA03T11132Z</name>
</gene>
<keyword evidence="1" id="KW-0472">Membrane</keyword>
<protein>
    <submittedName>
        <fullName evidence="2">Uncharacterized protein</fullName>
    </submittedName>
</protein>
<dbReference type="EMBL" id="LR031572">
    <property type="protein sequence ID" value="VDC79914.1"/>
    <property type="molecule type" value="Genomic_DNA"/>
</dbReference>
<keyword evidence="1" id="KW-1133">Transmembrane helix</keyword>
<feature type="transmembrane region" description="Helical" evidence="1">
    <location>
        <begin position="29"/>
        <end position="55"/>
    </location>
</feature>
<reference evidence="2" key="1">
    <citation type="submission" date="2018-11" db="EMBL/GenBank/DDBJ databases">
        <authorList>
            <consortium name="Genoscope - CEA"/>
            <person name="William W."/>
        </authorList>
    </citation>
    <scope>NUCLEOTIDE SEQUENCE</scope>
</reference>
<organism evidence="2">
    <name type="scientific">Brassica campestris</name>
    <name type="common">Field mustard</name>
    <dbReference type="NCBI Taxonomy" id="3711"/>
    <lineage>
        <taxon>Eukaryota</taxon>
        <taxon>Viridiplantae</taxon>
        <taxon>Streptophyta</taxon>
        <taxon>Embryophyta</taxon>
        <taxon>Tracheophyta</taxon>
        <taxon>Spermatophyta</taxon>
        <taxon>Magnoliopsida</taxon>
        <taxon>eudicotyledons</taxon>
        <taxon>Gunneridae</taxon>
        <taxon>Pentapetalae</taxon>
        <taxon>rosids</taxon>
        <taxon>malvids</taxon>
        <taxon>Brassicales</taxon>
        <taxon>Brassicaceae</taxon>
        <taxon>Brassiceae</taxon>
        <taxon>Brassica</taxon>
    </lineage>
</organism>